<dbReference type="PANTHER" id="PTHR37563">
    <property type="entry name" value="PHYTANOYL-COA DIOXYGENASE FAMILY PROTEIN (AFU_ORTHOLOGUE AFUA_2G03330)"/>
    <property type="match status" value="1"/>
</dbReference>
<accession>A0A317UTV6</accession>
<dbReference type="GO" id="GO:0051213">
    <property type="term" value="F:dioxygenase activity"/>
    <property type="evidence" value="ECO:0007669"/>
    <property type="project" value="UniProtKB-KW"/>
</dbReference>
<protein>
    <submittedName>
        <fullName evidence="1">Phytanoyl-CoA dioxygenase</fullName>
    </submittedName>
</protein>
<dbReference type="OrthoDB" id="445007at2759"/>
<name>A0A317UTV6_ASPEC</name>
<keyword evidence="2" id="KW-1185">Reference proteome</keyword>
<dbReference type="InterPro" id="IPR051961">
    <property type="entry name" value="Fungal_Metabolite_Diox"/>
</dbReference>
<dbReference type="VEuPathDB" id="FungiDB:BO83DRAFT_369873"/>
<dbReference type="RefSeq" id="XP_025383522.1">
    <property type="nucleotide sequence ID" value="XM_025529880.1"/>
</dbReference>
<reference evidence="1" key="1">
    <citation type="submission" date="2016-12" db="EMBL/GenBank/DDBJ databases">
        <title>The genomes of Aspergillus section Nigri reveals drivers in fungal speciation.</title>
        <authorList>
            <consortium name="DOE Joint Genome Institute"/>
            <person name="Vesth T.C."/>
            <person name="Nybo J."/>
            <person name="Theobald S."/>
            <person name="Brandl J."/>
            <person name="Frisvad J.C."/>
            <person name="Nielsen K.F."/>
            <person name="Lyhne E.K."/>
            <person name="Kogle M.E."/>
            <person name="Kuo A."/>
            <person name="Riley R."/>
            <person name="Clum A."/>
            <person name="Nolan M."/>
            <person name="Lipzen A."/>
            <person name="Salamov A."/>
            <person name="Henrissat B."/>
            <person name="Wiebenga A."/>
            <person name="De vries R.P."/>
            <person name="Grigoriev I.V."/>
            <person name="Mortensen U.H."/>
            <person name="Andersen M.R."/>
            <person name="Baker S.E."/>
        </authorList>
    </citation>
    <scope>NUCLEOTIDE SEQUENCE</scope>
    <source>
        <strain evidence="1">CBS 122712</strain>
    </source>
</reference>
<dbReference type="EMBL" id="MSFU01000033">
    <property type="protein sequence ID" value="PWY63932.1"/>
    <property type="molecule type" value="Genomic_DNA"/>
</dbReference>
<keyword evidence="1" id="KW-0223">Dioxygenase</keyword>
<dbReference type="AlphaFoldDB" id="A0A317UTV6"/>
<sequence length="328" mass="36400">MTRLPLPIPPPIPATYTPKSHLRTIPSTTPIEYILAILSRDGGVIISDFIPREDLTAIDTELTPWTSASTSTKKPTPTSTTNGAFTTIPSQTTLIPGLVGKSPTIARITAEHPTLEALRTRILVDEWCINREDSVEPNRLDPLLSLSVAMNIGYGAPRQLLHRDDNVHHVRHEYREWEWGWDQVSQFGCLIAGCDVSREMGATMFVKGSHRWGDERWAEVGEGNEKGEVCFAEMKAGSALIFLASAYHGGGHNSLPGTVRNMYGLFFCRGHLRTEENQFLAIPRSVVTKMSPKMLELLGYKKPTTALGIVDNISPDEDVEGVWERVVR</sequence>
<dbReference type="SUPFAM" id="SSF51197">
    <property type="entry name" value="Clavaminate synthase-like"/>
    <property type="match status" value="1"/>
</dbReference>
<comment type="caution">
    <text evidence="1">The sequence shown here is derived from an EMBL/GenBank/DDBJ whole genome shotgun (WGS) entry which is preliminary data.</text>
</comment>
<evidence type="ECO:0000313" key="2">
    <source>
        <dbReference type="Proteomes" id="UP000246171"/>
    </source>
</evidence>
<dbReference type="PANTHER" id="PTHR37563:SF2">
    <property type="entry name" value="PHYTANOYL-COA DIOXYGENASE FAMILY PROTEIN (AFU_ORTHOLOGUE AFUA_2G03330)"/>
    <property type="match status" value="1"/>
</dbReference>
<dbReference type="Pfam" id="PF05721">
    <property type="entry name" value="PhyH"/>
    <property type="match status" value="1"/>
</dbReference>
<organism evidence="1 2">
    <name type="scientific">Aspergillus eucalypticola (strain CBS 122712 / IBT 29274)</name>
    <dbReference type="NCBI Taxonomy" id="1448314"/>
    <lineage>
        <taxon>Eukaryota</taxon>
        <taxon>Fungi</taxon>
        <taxon>Dikarya</taxon>
        <taxon>Ascomycota</taxon>
        <taxon>Pezizomycotina</taxon>
        <taxon>Eurotiomycetes</taxon>
        <taxon>Eurotiomycetidae</taxon>
        <taxon>Eurotiales</taxon>
        <taxon>Aspergillaceae</taxon>
        <taxon>Aspergillus</taxon>
        <taxon>Aspergillus subgen. Circumdati</taxon>
    </lineage>
</organism>
<dbReference type="Gene3D" id="2.60.120.620">
    <property type="entry name" value="q2cbj1_9rhob like domain"/>
    <property type="match status" value="1"/>
</dbReference>
<keyword evidence="1" id="KW-0560">Oxidoreductase</keyword>
<dbReference type="InterPro" id="IPR008775">
    <property type="entry name" value="Phytyl_CoA_dOase-like"/>
</dbReference>
<dbReference type="GeneID" id="37051842"/>
<evidence type="ECO:0000313" key="1">
    <source>
        <dbReference type="EMBL" id="PWY63932.1"/>
    </source>
</evidence>
<gene>
    <name evidence="1" type="ORF">BO83DRAFT_369873</name>
</gene>
<dbReference type="Proteomes" id="UP000246171">
    <property type="component" value="Unassembled WGS sequence"/>
</dbReference>
<proteinExistence type="predicted"/>